<evidence type="ECO:0000313" key="3">
    <source>
        <dbReference type="Proteomes" id="UP000235786"/>
    </source>
</evidence>
<reference evidence="2 3" key="1">
    <citation type="submission" date="2016-04" db="EMBL/GenBank/DDBJ databases">
        <title>A degradative enzymes factory behind the ericoid mycorrhizal symbiosis.</title>
        <authorList>
            <consortium name="DOE Joint Genome Institute"/>
            <person name="Martino E."/>
            <person name="Morin E."/>
            <person name="Grelet G."/>
            <person name="Kuo A."/>
            <person name="Kohler A."/>
            <person name="Daghino S."/>
            <person name="Barry K."/>
            <person name="Choi C."/>
            <person name="Cichocki N."/>
            <person name="Clum A."/>
            <person name="Copeland A."/>
            <person name="Hainaut M."/>
            <person name="Haridas S."/>
            <person name="Labutti K."/>
            <person name="Lindquist E."/>
            <person name="Lipzen A."/>
            <person name="Khouja H.-R."/>
            <person name="Murat C."/>
            <person name="Ohm R."/>
            <person name="Olson A."/>
            <person name="Spatafora J."/>
            <person name="Veneault-Fourrey C."/>
            <person name="Henrissat B."/>
            <person name="Grigoriev I."/>
            <person name="Martin F."/>
            <person name="Perotto S."/>
        </authorList>
    </citation>
    <scope>NUCLEOTIDE SEQUENCE [LARGE SCALE GENOMIC DNA]</scope>
    <source>
        <strain evidence="2 3">F</strain>
    </source>
</reference>
<feature type="signal peptide" evidence="1">
    <location>
        <begin position="1"/>
        <end position="20"/>
    </location>
</feature>
<sequence length="229" mass="23381">MLFNTVAILLGFVASALVAAEPAPYKLGKMSMNHAFGLMRRQAGYQPTQTFCGPGTDCASSCGTGYTQCASTDGDLHCYNPTVEQTCCPDGTGNSCDFGYFCTSDASGETWCCPDACGMSLAACAAAYTLTGALVSETATYPTASASPSSPASVNGYGTTTTVLNTYTTSYSSSTTPGTVIYTTPHLNVTYSTLTTTTTSSPPSQFTGGASHLGFPAFALVAAGAVMVL</sequence>
<proteinExistence type="predicted"/>
<evidence type="ECO:0000256" key="1">
    <source>
        <dbReference type="SAM" id="SignalP"/>
    </source>
</evidence>
<dbReference type="OrthoDB" id="5409186at2759"/>
<dbReference type="EMBL" id="KZ613947">
    <property type="protein sequence ID" value="PMD38985.1"/>
    <property type="molecule type" value="Genomic_DNA"/>
</dbReference>
<name>A0A2J6RKE7_HYAVF</name>
<keyword evidence="3" id="KW-1185">Reference proteome</keyword>
<evidence type="ECO:0000313" key="2">
    <source>
        <dbReference type="EMBL" id="PMD38985.1"/>
    </source>
</evidence>
<keyword evidence="1" id="KW-0732">Signal</keyword>
<gene>
    <name evidence="2" type="ORF">L207DRAFT_584381</name>
</gene>
<dbReference type="AlphaFoldDB" id="A0A2J6RKE7"/>
<accession>A0A2J6RKE7</accession>
<feature type="chain" id="PRO_5014471211" description="GPI anchored protein" evidence="1">
    <location>
        <begin position="21"/>
        <end position="229"/>
    </location>
</feature>
<organism evidence="2 3">
    <name type="scientific">Hyaloscypha variabilis (strain UAMH 11265 / GT02V1 / F)</name>
    <name type="common">Meliniomyces variabilis</name>
    <dbReference type="NCBI Taxonomy" id="1149755"/>
    <lineage>
        <taxon>Eukaryota</taxon>
        <taxon>Fungi</taxon>
        <taxon>Dikarya</taxon>
        <taxon>Ascomycota</taxon>
        <taxon>Pezizomycotina</taxon>
        <taxon>Leotiomycetes</taxon>
        <taxon>Helotiales</taxon>
        <taxon>Hyaloscyphaceae</taxon>
        <taxon>Hyaloscypha</taxon>
        <taxon>Hyaloscypha variabilis</taxon>
    </lineage>
</organism>
<dbReference type="STRING" id="1149755.A0A2J6RKE7"/>
<dbReference type="Proteomes" id="UP000235786">
    <property type="component" value="Unassembled WGS sequence"/>
</dbReference>
<evidence type="ECO:0008006" key="4">
    <source>
        <dbReference type="Google" id="ProtNLM"/>
    </source>
</evidence>
<protein>
    <recommendedName>
        <fullName evidence="4">GPI anchored protein</fullName>
    </recommendedName>
</protein>